<reference evidence="1" key="1">
    <citation type="journal article" date="2015" name="Antimicrob. Agents Chemother.">
        <title>Complete nucleotide sequence of a conjugative plasmid carrying bla(PER-1).</title>
        <authorList>
            <person name="Li R."/>
            <person name="Wong M.H."/>
            <person name="Zhou Y."/>
            <person name="Chan E.W."/>
            <person name="Chen S."/>
        </authorList>
    </citation>
    <scope>NUCLEOTIDE SEQUENCE</scope>
    <source>
        <strain evidence="1">V36</strain>
        <plasmid evidence="1">pVPH1</plasmid>
    </source>
</reference>
<gene>
    <name evidence="1" type="ORF">pVPH1_0186</name>
</gene>
<keyword evidence="1" id="KW-0614">Plasmid</keyword>
<name>A0A0C5H2H1_VIBPH</name>
<organism evidence="1">
    <name type="scientific">Vibrio parahaemolyticus</name>
    <dbReference type="NCBI Taxonomy" id="670"/>
    <lineage>
        <taxon>Bacteria</taxon>
        <taxon>Pseudomonadati</taxon>
        <taxon>Pseudomonadota</taxon>
        <taxon>Gammaproteobacteria</taxon>
        <taxon>Vibrionales</taxon>
        <taxon>Vibrionaceae</taxon>
        <taxon>Vibrio</taxon>
    </lineage>
</organism>
<dbReference type="AlphaFoldDB" id="A0A0C5H2H1"/>
<accession>A0A0C5H2H1</accession>
<evidence type="ECO:0000313" key="1">
    <source>
        <dbReference type="EMBL" id="AJP18359.1"/>
    </source>
</evidence>
<dbReference type="EMBL" id="KP688397">
    <property type="protein sequence ID" value="AJP18359.1"/>
    <property type="molecule type" value="Genomic_DNA"/>
</dbReference>
<geneLocation type="plasmid" evidence="1">
    <name>pVPH1</name>
</geneLocation>
<sequence>MELEPMSGCKCVQLGGIGGRDYGHDSLLRA</sequence>
<proteinExistence type="predicted"/>
<protein>
    <submittedName>
        <fullName evidence="1">Uncharacterized protein</fullName>
    </submittedName>
</protein>